<dbReference type="AlphaFoldDB" id="A0A0P4VX65"/>
<dbReference type="InterPro" id="IPR001611">
    <property type="entry name" value="Leu-rich_rpt"/>
</dbReference>
<accession>A0A0P4VX65</accession>
<dbReference type="InterPro" id="IPR032675">
    <property type="entry name" value="LRR_dom_sf"/>
</dbReference>
<dbReference type="InterPro" id="IPR001810">
    <property type="entry name" value="F-box_dom"/>
</dbReference>
<organism evidence="4">
    <name type="scientific">Scylla olivacea</name>
    <name type="common">Orange mud crab</name>
    <name type="synonym">Cancer olivacea</name>
    <dbReference type="NCBI Taxonomy" id="85551"/>
    <lineage>
        <taxon>Eukaryota</taxon>
        <taxon>Metazoa</taxon>
        <taxon>Ecdysozoa</taxon>
        <taxon>Arthropoda</taxon>
        <taxon>Crustacea</taxon>
        <taxon>Multicrustacea</taxon>
        <taxon>Malacostraca</taxon>
        <taxon>Eumalacostraca</taxon>
        <taxon>Eucarida</taxon>
        <taxon>Decapoda</taxon>
        <taxon>Pleocyemata</taxon>
        <taxon>Brachyura</taxon>
        <taxon>Eubrachyura</taxon>
        <taxon>Portunoidea</taxon>
        <taxon>Portunidae</taxon>
        <taxon>Portuninae</taxon>
        <taxon>Scylla</taxon>
    </lineage>
</organism>
<evidence type="ECO:0000259" key="3">
    <source>
        <dbReference type="PROSITE" id="PS50181"/>
    </source>
</evidence>
<evidence type="ECO:0000256" key="2">
    <source>
        <dbReference type="SAM" id="MobiDB-lite"/>
    </source>
</evidence>
<keyword evidence="1" id="KW-0833">Ubl conjugation pathway</keyword>
<protein>
    <recommendedName>
        <fullName evidence="3">F-box domain-containing protein</fullName>
    </recommendedName>
</protein>
<dbReference type="PANTHER" id="PTHR13318">
    <property type="entry name" value="PARTNER OF PAIRED, ISOFORM B-RELATED"/>
    <property type="match status" value="1"/>
</dbReference>
<evidence type="ECO:0000256" key="1">
    <source>
        <dbReference type="ARBA" id="ARBA00022786"/>
    </source>
</evidence>
<dbReference type="InterPro" id="IPR036047">
    <property type="entry name" value="F-box-like_dom_sf"/>
</dbReference>
<feature type="domain" description="F-box" evidence="3">
    <location>
        <begin position="1"/>
        <end position="35"/>
    </location>
</feature>
<dbReference type="GO" id="GO:0019005">
    <property type="term" value="C:SCF ubiquitin ligase complex"/>
    <property type="evidence" value="ECO:0007669"/>
    <property type="project" value="TreeGrafter"/>
</dbReference>
<dbReference type="Gene3D" id="1.20.1280.50">
    <property type="match status" value="1"/>
</dbReference>
<dbReference type="CDD" id="cd09917">
    <property type="entry name" value="F-box_SF"/>
    <property type="match status" value="1"/>
</dbReference>
<dbReference type="Pfam" id="PF12937">
    <property type="entry name" value="F-box-like"/>
    <property type="match status" value="1"/>
</dbReference>
<feature type="region of interest" description="Disordered" evidence="2">
    <location>
        <begin position="649"/>
        <end position="680"/>
    </location>
</feature>
<dbReference type="PANTHER" id="PTHR13318:SF95">
    <property type="entry name" value="F-BOX PROTEIN YLR352W"/>
    <property type="match status" value="1"/>
</dbReference>
<dbReference type="SMART" id="SM00367">
    <property type="entry name" value="LRR_CC"/>
    <property type="match status" value="9"/>
</dbReference>
<dbReference type="InterPro" id="IPR057207">
    <property type="entry name" value="FBXL15_LRR"/>
</dbReference>
<dbReference type="SUPFAM" id="SSF81383">
    <property type="entry name" value="F-box domain"/>
    <property type="match status" value="1"/>
</dbReference>
<name>A0A0P4VX65_SCYOL</name>
<dbReference type="SUPFAM" id="SSF52047">
    <property type="entry name" value="RNI-like"/>
    <property type="match status" value="1"/>
</dbReference>
<proteinExistence type="predicted"/>
<dbReference type="EMBL" id="GDRN01106551">
    <property type="protein sequence ID" value="JAI57551.1"/>
    <property type="molecule type" value="Transcribed_RNA"/>
</dbReference>
<evidence type="ECO:0000313" key="4">
    <source>
        <dbReference type="EMBL" id="JAI57551.1"/>
    </source>
</evidence>
<dbReference type="Pfam" id="PF25372">
    <property type="entry name" value="DUF7885"/>
    <property type="match status" value="1"/>
</dbReference>
<sequence>MSIHDLPFETLVNLFKYLGVSDLLAVSCVSRLWRDAAAILLAGRVTIMVTDDAAPAVETFQASAIPYRNWVFKEVDLTLKGSFGELWEKVSSDVQTLRLWGVGISQKDFVYLMQQCSALEDLWLDDMTHLLMPDVSGNLLSNPEDIKILSTSLRNVTRLHLACSRYLTDTLFSRIISVVGPLRKLSLAGCHITFHEAIHKRFYPEDGRVAVSDHVLTFKHILKYIEEKATTLKEISLGRTLVDSESLYNLAIVPNLQLESVHLMSCEQLTKSGIQLLCENQKTITDLDLSLCSRITDYAVLAICQHLPRLKKLNLRRCRGITENGIKVLGQLKHLEELNISHLEAVNSACVEEAIGKEERPTLRLLNLASLSLEWKVVASLATVAPNLTHLDVSMCVSGVNDRSIQALCKSLMKLQILNMNGCTVVSDIGLAGHGLGQAEPSMESTTNLSLESLGLREPDPLRVQLGLKAEKTIRQEAEVTKYLSENIQQVAIATEFGLSNLKGLRELNLCGCKRLTNITLVHALRFQELRYLNLSYCQGMGESGLQCMAQNCPSLEVLMLAECGQTSDQVVLVITHFLKRIKTLDLQSCTKLTDDALDSLSSCLTLQYLDVSNCFRMSLEKVRVVQERNPRLLNLHYRGIKEKIPEEQLGEELHARRSPSRIPPPPPLLSKLKKKALRR</sequence>
<dbReference type="PROSITE" id="PS50181">
    <property type="entry name" value="FBOX"/>
    <property type="match status" value="1"/>
</dbReference>
<dbReference type="InterPro" id="IPR006553">
    <property type="entry name" value="Leu-rich_rpt_Cys-con_subtyp"/>
</dbReference>
<reference evidence="4" key="1">
    <citation type="submission" date="2015-09" db="EMBL/GenBank/DDBJ databases">
        <title>Scylla olivacea transcriptome.</title>
        <authorList>
            <person name="Ikhwanuddin M."/>
        </authorList>
    </citation>
    <scope>NUCLEOTIDE SEQUENCE</scope>
</reference>
<dbReference type="Gene3D" id="3.80.10.10">
    <property type="entry name" value="Ribonuclease Inhibitor"/>
    <property type="match status" value="3"/>
</dbReference>
<dbReference type="Pfam" id="PF13516">
    <property type="entry name" value="LRR_6"/>
    <property type="match status" value="1"/>
</dbReference>
<dbReference type="GO" id="GO:0031146">
    <property type="term" value="P:SCF-dependent proteasomal ubiquitin-dependent protein catabolic process"/>
    <property type="evidence" value="ECO:0007669"/>
    <property type="project" value="TreeGrafter"/>
</dbReference>